<dbReference type="InterPro" id="IPR036271">
    <property type="entry name" value="Tet_transcr_reg_TetR-rel_C_sf"/>
</dbReference>
<evidence type="ECO:0000259" key="3">
    <source>
        <dbReference type="PROSITE" id="PS50977"/>
    </source>
</evidence>
<keyword evidence="1 2" id="KW-0238">DNA-binding</keyword>
<dbReference type="Gene3D" id="1.10.357.10">
    <property type="entry name" value="Tetracycline Repressor, domain 2"/>
    <property type="match status" value="1"/>
</dbReference>
<dbReference type="InterPro" id="IPR001647">
    <property type="entry name" value="HTH_TetR"/>
</dbReference>
<dbReference type="EMBL" id="UGQY01000001">
    <property type="protein sequence ID" value="STZ73749.1"/>
    <property type="molecule type" value="Genomic_DNA"/>
</dbReference>
<dbReference type="Proteomes" id="UP000255389">
    <property type="component" value="Unassembled WGS sequence"/>
</dbReference>
<dbReference type="SUPFAM" id="SSF48498">
    <property type="entry name" value="Tetracyclin repressor-like, C-terminal domain"/>
    <property type="match status" value="1"/>
</dbReference>
<organism evidence="4 5">
    <name type="scientific">Mycolicibacterium fortuitum</name>
    <name type="common">Mycobacterium fortuitum</name>
    <dbReference type="NCBI Taxonomy" id="1766"/>
    <lineage>
        <taxon>Bacteria</taxon>
        <taxon>Bacillati</taxon>
        <taxon>Actinomycetota</taxon>
        <taxon>Actinomycetes</taxon>
        <taxon>Mycobacteriales</taxon>
        <taxon>Mycobacteriaceae</taxon>
        <taxon>Mycolicibacterium</taxon>
    </lineage>
</organism>
<proteinExistence type="predicted"/>
<dbReference type="PROSITE" id="PS50977">
    <property type="entry name" value="HTH_TETR_2"/>
    <property type="match status" value="1"/>
</dbReference>
<protein>
    <submittedName>
        <fullName evidence="4">Transcriptional regulator</fullName>
    </submittedName>
</protein>
<dbReference type="GO" id="GO:0003700">
    <property type="term" value="F:DNA-binding transcription factor activity"/>
    <property type="evidence" value="ECO:0007669"/>
    <property type="project" value="TreeGrafter"/>
</dbReference>
<accession>A0A378UAQ2</accession>
<dbReference type="Pfam" id="PF00440">
    <property type="entry name" value="TetR_N"/>
    <property type="match status" value="1"/>
</dbReference>
<evidence type="ECO:0000313" key="4">
    <source>
        <dbReference type="EMBL" id="STZ73749.1"/>
    </source>
</evidence>
<dbReference type="InterPro" id="IPR039536">
    <property type="entry name" value="TetR_C_Proteobacteria"/>
</dbReference>
<evidence type="ECO:0000313" key="5">
    <source>
        <dbReference type="Proteomes" id="UP000255389"/>
    </source>
</evidence>
<dbReference type="SUPFAM" id="SSF46689">
    <property type="entry name" value="Homeodomain-like"/>
    <property type="match status" value="1"/>
</dbReference>
<dbReference type="InterPro" id="IPR009057">
    <property type="entry name" value="Homeodomain-like_sf"/>
</dbReference>
<dbReference type="PRINTS" id="PR00455">
    <property type="entry name" value="HTHTETR"/>
</dbReference>
<dbReference type="PANTHER" id="PTHR30055:SF146">
    <property type="entry name" value="HTH-TYPE TRANSCRIPTIONAL DUAL REGULATOR CECR"/>
    <property type="match status" value="1"/>
</dbReference>
<feature type="DNA-binding region" description="H-T-H motif" evidence="2">
    <location>
        <begin position="67"/>
        <end position="86"/>
    </location>
</feature>
<dbReference type="Gene3D" id="1.10.10.60">
    <property type="entry name" value="Homeodomain-like"/>
    <property type="match status" value="1"/>
</dbReference>
<evidence type="ECO:0000256" key="2">
    <source>
        <dbReference type="PROSITE-ProRule" id="PRU00335"/>
    </source>
</evidence>
<feature type="domain" description="HTH tetR-type" evidence="3">
    <location>
        <begin position="44"/>
        <end position="104"/>
    </location>
</feature>
<dbReference type="GO" id="GO:0000976">
    <property type="term" value="F:transcription cis-regulatory region binding"/>
    <property type="evidence" value="ECO:0007669"/>
    <property type="project" value="TreeGrafter"/>
</dbReference>
<dbReference type="PANTHER" id="PTHR30055">
    <property type="entry name" value="HTH-TYPE TRANSCRIPTIONAL REGULATOR RUTR"/>
    <property type="match status" value="1"/>
</dbReference>
<reference evidence="4 5" key="1">
    <citation type="submission" date="2018-06" db="EMBL/GenBank/DDBJ databases">
        <authorList>
            <consortium name="Pathogen Informatics"/>
            <person name="Doyle S."/>
        </authorList>
    </citation>
    <scope>NUCLEOTIDE SEQUENCE [LARGE SCALE GENOMIC DNA]</scope>
    <source>
        <strain evidence="4 5">NCTC1542</strain>
    </source>
</reference>
<sequence>MGEAYADGRASPRRLIAPRTFHYCYRYAVGRIRQVGRPTREQAAQRHEELLDCALKVFLENGFERSTIDGIAASAGMAKRTIYGLYPDKAALFEASVQRAVDRWLVPIETLRAAETDDLEETLLAIGRIRLAGITSPAGVALQRILNAEGNRFPRLFRLVYEQGTMPALTFIAEVLARHAEAGVIEIDDPDVVGGAFLSMVVGGPATGALWGVTWNPDELDARMRTGVRLFLDGVRPR</sequence>
<name>A0A378UAQ2_MYCFO</name>
<dbReference type="InterPro" id="IPR050109">
    <property type="entry name" value="HTH-type_TetR-like_transc_reg"/>
</dbReference>
<dbReference type="Pfam" id="PF14246">
    <property type="entry name" value="TetR_C_7"/>
    <property type="match status" value="1"/>
</dbReference>
<gene>
    <name evidence="4" type="primary">rutR_2</name>
    <name evidence="4" type="ORF">NCTC1542_01297</name>
</gene>
<evidence type="ECO:0000256" key="1">
    <source>
        <dbReference type="ARBA" id="ARBA00023125"/>
    </source>
</evidence>
<dbReference type="AlphaFoldDB" id="A0A378UAQ2"/>